<organism evidence="2 3">
    <name type="scientific">Micromonospora tulbaghiae</name>
    <dbReference type="NCBI Taxonomy" id="479978"/>
    <lineage>
        <taxon>Bacteria</taxon>
        <taxon>Bacillati</taxon>
        <taxon>Actinomycetota</taxon>
        <taxon>Actinomycetes</taxon>
        <taxon>Micromonosporales</taxon>
        <taxon>Micromonosporaceae</taxon>
        <taxon>Micromonospora</taxon>
    </lineage>
</organism>
<accession>A0A386WT44</accession>
<dbReference type="AlphaFoldDB" id="A0A386WT44"/>
<evidence type="ECO:0000313" key="3">
    <source>
        <dbReference type="Proteomes" id="UP000267804"/>
    </source>
</evidence>
<reference evidence="2 3" key="1">
    <citation type="submission" date="2017-10" db="EMBL/GenBank/DDBJ databases">
        <title>Integration of genomic and chemical information greatly accelerates assignment of the full stereostructure of myelolactone, a potent inhibitor of myeloma from a marine-derived Micromonospora.</title>
        <authorList>
            <person name="Kim M.C."/>
            <person name="Machado H."/>
            <person name="Jensen P.R."/>
            <person name="Fenical W."/>
        </authorList>
    </citation>
    <scope>NUCLEOTIDE SEQUENCE [LARGE SCALE GENOMIC DNA]</scope>
    <source>
        <strain evidence="2 3">CNY-010</strain>
    </source>
</reference>
<dbReference type="KEGG" id="mtua:CSH63_25720"/>
<evidence type="ECO:0000256" key="1">
    <source>
        <dbReference type="SAM" id="MobiDB-lite"/>
    </source>
</evidence>
<protein>
    <submittedName>
        <fullName evidence="2">Uncharacterized protein</fullName>
    </submittedName>
</protein>
<feature type="region of interest" description="Disordered" evidence="1">
    <location>
        <begin position="63"/>
        <end position="85"/>
    </location>
</feature>
<dbReference type="Proteomes" id="UP000267804">
    <property type="component" value="Chromosome"/>
</dbReference>
<feature type="compositionally biased region" description="Polar residues" evidence="1">
    <location>
        <begin position="67"/>
        <end position="76"/>
    </location>
</feature>
<proteinExistence type="predicted"/>
<name>A0A386WT44_9ACTN</name>
<sequence length="125" mass="13646">MPRERLSVLAALPDDVIDPLLWRLAFDVVAAHQPNERGNCRNLQCVGQRGMCAAARAARRAMALARSSSPTASRTQPARGRATVVKPSQRDFAGWFATRSPLEVTRPVSRSATLPRWSPVRSAVA</sequence>
<evidence type="ECO:0000313" key="2">
    <source>
        <dbReference type="EMBL" id="AYF30778.1"/>
    </source>
</evidence>
<dbReference type="EMBL" id="CP024087">
    <property type="protein sequence ID" value="AYF30778.1"/>
    <property type="molecule type" value="Genomic_DNA"/>
</dbReference>
<gene>
    <name evidence="2" type="ORF">CSH63_25720</name>
</gene>